<organism evidence="2 3">
    <name type="scientific">Rugamonas rubra</name>
    <dbReference type="NCBI Taxonomy" id="758825"/>
    <lineage>
        <taxon>Bacteria</taxon>
        <taxon>Pseudomonadati</taxon>
        <taxon>Pseudomonadota</taxon>
        <taxon>Betaproteobacteria</taxon>
        <taxon>Burkholderiales</taxon>
        <taxon>Oxalobacteraceae</taxon>
        <taxon>Telluria group</taxon>
        <taxon>Rugamonas</taxon>
    </lineage>
</organism>
<proteinExistence type="predicted"/>
<dbReference type="PANTHER" id="PTHR43737:SF1">
    <property type="entry name" value="DUF1501 DOMAIN-CONTAINING PROTEIN"/>
    <property type="match status" value="1"/>
</dbReference>
<evidence type="ECO:0000313" key="3">
    <source>
        <dbReference type="Proteomes" id="UP000199470"/>
    </source>
</evidence>
<feature type="signal peptide" evidence="1">
    <location>
        <begin position="1"/>
        <end position="24"/>
    </location>
</feature>
<feature type="chain" id="PRO_5011624581" evidence="1">
    <location>
        <begin position="25"/>
        <end position="402"/>
    </location>
</feature>
<reference evidence="2 3" key="1">
    <citation type="submission" date="2016-10" db="EMBL/GenBank/DDBJ databases">
        <authorList>
            <person name="de Groot N.N."/>
        </authorList>
    </citation>
    <scope>NUCLEOTIDE SEQUENCE [LARGE SCALE GENOMIC DNA]</scope>
    <source>
        <strain evidence="2 3">ATCC 43154</strain>
    </source>
</reference>
<dbReference type="STRING" id="758825.SAMN02982985_04372"/>
<keyword evidence="1" id="KW-0732">Signal</keyword>
<gene>
    <name evidence="2" type="ORF">SAMN02982985_04372</name>
</gene>
<name>A0A1I4RJZ2_9BURK</name>
<dbReference type="Proteomes" id="UP000199470">
    <property type="component" value="Unassembled WGS sequence"/>
</dbReference>
<dbReference type="Pfam" id="PF07394">
    <property type="entry name" value="DUF1501"/>
    <property type="match status" value="1"/>
</dbReference>
<sequence length="402" mass="42789">MKRRTLLKATAALPMAGLAGRLWAAPGAGNSRLLVVFLRGGYDALNLLVPVASKYYYEARPNIAIAAPAAGGGGAAPPNPNAALPLDADWGLHPALRDSIYPLFQQGQAAFIPFAGTDDISRSHFETQDTIELGQAPGAGRDYRSGFLNRLAATLGGPALSFTDQLPLIMQGGLQVPNMTLRNLAKPAVDQRQSGVISAMYQDTALAAQVREGFSVRAEVLREMAGEMEAASRNAIAAKGFELEARRIGRLMKEKYRIGFVDVGGWDSHVGQGGANGYLADRLGELGRGLAAFAQEMGGDWRDTAVVVVSEFGRTFRENGNRGTDHGHGSAYWVLGGAVKGGRLAGEQKRVEAATLFQNRDLPVLNEYRAVFGGLFARMYGLGSAQLEQVFAGAKARDIGLL</sequence>
<dbReference type="PANTHER" id="PTHR43737">
    <property type="entry name" value="BLL7424 PROTEIN"/>
    <property type="match status" value="1"/>
</dbReference>
<protein>
    <submittedName>
        <fullName evidence="2">Uncharacterized conserved protein, DUF1501 family</fullName>
    </submittedName>
</protein>
<evidence type="ECO:0000256" key="1">
    <source>
        <dbReference type="SAM" id="SignalP"/>
    </source>
</evidence>
<accession>A0A1I4RJZ2</accession>
<dbReference type="RefSeq" id="WP_093389822.1">
    <property type="nucleotide sequence ID" value="NZ_FOTW01000022.1"/>
</dbReference>
<dbReference type="AlphaFoldDB" id="A0A1I4RJZ2"/>
<dbReference type="InterPro" id="IPR010869">
    <property type="entry name" value="DUF1501"/>
</dbReference>
<dbReference type="OrthoDB" id="9779968at2"/>
<evidence type="ECO:0000313" key="2">
    <source>
        <dbReference type="EMBL" id="SFM52250.1"/>
    </source>
</evidence>
<keyword evidence="3" id="KW-1185">Reference proteome</keyword>
<dbReference type="EMBL" id="FOTW01000022">
    <property type="protein sequence ID" value="SFM52250.1"/>
    <property type="molecule type" value="Genomic_DNA"/>
</dbReference>